<evidence type="ECO:0000256" key="1">
    <source>
        <dbReference type="ARBA" id="ARBA00008675"/>
    </source>
</evidence>
<evidence type="ECO:0000259" key="11">
    <source>
        <dbReference type="PROSITE" id="PS51903"/>
    </source>
</evidence>
<dbReference type="Pfam" id="PF17871">
    <property type="entry name" value="AAA_lid_9"/>
    <property type="match status" value="1"/>
</dbReference>
<gene>
    <name evidence="12" type="primary">tssH</name>
    <name evidence="12" type="ORF">O4H32_07590</name>
</gene>
<dbReference type="InterPro" id="IPR004176">
    <property type="entry name" value="Clp_R_N"/>
</dbReference>
<dbReference type="Gene3D" id="3.40.50.300">
    <property type="entry name" value="P-loop containing nucleotide triphosphate hydrolases"/>
    <property type="match status" value="3"/>
</dbReference>
<dbReference type="RefSeq" id="WP_269357982.1">
    <property type="nucleotide sequence ID" value="NZ_JAPWHE010000004.1"/>
</dbReference>
<evidence type="ECO:0000256" key="3">
    <source>
        <dbReference type="ARBA" id="ARBA00022741"/>
    </source>
</evidence>
<feature type="coiled-coil region" evidence="9">
    <location>
        <begin position="435"/>
        <end position="487"/>
    </location>
</feature>
<dbReference type="SUPFAM" id="SSF52540">
    <property type="entry name" value="P-loop containing nucleoside triphosphate hydrolases"/>
    <property type="match status" value="2"/>
</dbReference>
<feature type="compositionally biased region" description="Low complexity" evidence="10">
    <location>
        <begin position="506"/>
        <end position="515"/>
    </location>
</feature>
<name>A0ABT4M3A9_9BURK</name>
<comment type="similarity">
    <text evidence="1 8">Belongs to the ClpA/ClpB family.</text>
</comment>
<keyword evidence="9" id="KW-0175">Coiled coil</keyword>
<evidence type="ECO:0000256" key="6">
    <source>
        <dbReference type="ARBA" id="ARBA00025613"/>
    </source>
</evidence>
<dbReference type="CDD" id="cd19499">
    <property type="entry name" value="RecA-like_ClpB_Hsp104-like"/>
    <property type="match status" value="1"/>
</dbReference>
<evidence type="ECO:0000256" key="7">
    <source>
        <dbReference type="PROSITE-ProRule" id="PRU01251"/>
    </source>
</evidence>
<comment type="function">
    <text evidence="6">Part of a stress-induced multi-chaperone system, it is involved in the recovery of the cell from heat-induced damage, in cooperation with DnaK, DnaJ and GrpE. Acts before DnaK, in the processing of protein aggregates. Protein binding stimulates the ATPase activity; ATP hydrolysis unfolds the denatured protein aggregates, which probably helps expose new hydrophobic binding sites on the surface of ClpB-bound aggregates, contributing to the solubilization and refolding of denatured protein aggregates by DnaK.</text>
</comment>
<evidence type="ECO:0000256" key="10">
    <source>
        <dbReference type="SAM" id="MobiDB-lite"/>
    </source>
</evidence>
<dbReference type="EMBL" id="JAPWHE010000004">
    <property type="protein sequence ID" value="MCZ4329809.1"/>
    <property type="molecule type" value="Genomic_DNA"/>
</dbReference>
<dbReference type="InterPro" id="IPR041546">
    <property type="entry name" value="ClpA/ClpB_AAA_lid"/>
</dbReference>
<dbReference type="Pfam" id="PF10431">
    <property type="entry name" value="ClpB_D2-small"/>
    <property type="match status" value="1"/>
</dbReference>
<evidence type="ECO:0000313" key="13">
    <source>
        <dbReference type="Proteomes" id="UP001068379"/>
    </source>
</evidence>
<keyword evidence="13" id="KW-1185">Reference proteome</keyword>
<dbReference type="PROSITE" id="PS51903">
    <property type="entry name" value="CLP_R"/>
    <property type="match status" value="1"/>
</dbReference>
<dbReference type="Gene3D" id="1.10.8.60">
    <property type="match status" value="1"/>
</dbReference>
<keyword evidence="5 8" id="KW-0143">Chaperone</keyword>
<dbReference type="InterPro" id="IPR028299">
    <property type="entry name" value="ClpA/B_CS2"/>
</dbReference>
<accession>A0ABT4M3A9</accession>
<evidence type="ECO:0000256" key="8">
    <source>
        <dbReference type="RuleBase" id="RU004432"/>
    </source>
</evidence>
<dbReference type="Pfam" id="PF07724">
    <property type="entry name" value="AAA_2"/>
    <property type="match status" value="1"/>
</dbReference>
<dbReference type="PROSITE" id="PS00870">
    <property type="entry name" value="CLPAB_1"/>
    <property type="match status" value="1"/>
</dbReference>
<dbReference type="InterPro" id="IPR018368">
    <property type="entry name" value="ClpA/B_CS1"/>
</dbReference>
<dbReference type="PANTHER" id="PTHR11638">
    <property type="entry name" value="ATP-DEPENDENT CLP PROTEASE"/>
    <property type="match status" value="1"/>
</dbReference>
<dbReference type="InterPro" id="IPR017729">
    <property type="entry name" value="ATPase_T6SS_ClpV1"/>
</dbReference>
<dbReference type="Proteomes" id="UP001068379">
    <property type="component" value="Unassembled WGS sequence"/>
</dbReference>
<comment type="caution">
    <text evidence="12">The sequence shown here is derived from an EMBL/GenBank/DDBJ whole genome shotgun (WGS) entry which is preliminary data.</text>
</comment>
<dbReference type="InterPro" id="IPR036628">
    <property type="entry name" value="Clp_N_dom_sf"/>
</dbReference>
<evidence type="ECO:0000313" key="12">
    <source>
        <dbReference type="EMBL" id="MCZ4329809.1"/>
    </source>
</evidence>
<dbReference type="InterPro" id="IPR019489">
    <property type="entry name" value="Clp_ATPase_C"/>
</dbReference>
<dbReference type="InterPro" id="IPR003593">
    <property type="entry name" value="AAA+_ATPase"/>
</dbReference>
<dbReference type="Gene3D" id="1.10.1780.10">
    <property type="entry name" value="Clp, N-terminal domain"/>
    <property type="match status" value="1"/>
</dbReference>
<dbReference type="SUPFAM" id="SSF81923">
    <property type="entry name" value="Double Clp-N motif"/>
    <property type="match status" value="1"/>
</dbReference>
<dbReference type="InterPro" id="IPR003959">
    <property type="entry name" value="ATPase_AAA_core"/>
</dbReference>
<keyword evidence="2 7" id="KW-0677">Repeat</keyword>
<evidence type="ECO:0000256" key="2">
    <source>
        <dbReference type="ARBA" id="ARBA00022737"/>
    </source>
</evidence>
<protein>
    <submittedName>
        <fullName evidence="12">Type VI secretion system ATPase TssH</fullName>
    </submittedName>
</protein>
<dbReference type="NCBIfam" id="TIGR03345">
    <property type="entry name" value="VI_ClpV1"/>
    <property type="match status" value="1"/>
</dbReference>
<dbReference type="SMART" id="SM00382">
    <property type="entry name" value="AAA"/>
    <property type="match status" value="2"/>
</dbReference>
<dbReference type="InterPro" id="IPR050130">
    <property type="entry name" value="ClpA_ClpB"/>
</dbReference>
<evidence type="ECO:0000256" key="9">
    <source>
        <dbReference type="SAM" id="Coils"/>
    </source>
</evidence>
<organism evidence="12 13">
    <name type="scientific">Castellaniella denitrificans</name>
    <dbReference type="NCBI Taxonomy" id="56119"/>
    <lineage>
        <taxon>Bacteria</taxon>
        <taxon>Pseudomonadati</taxon>
        <taxon>Pseudomonadota</taxon>
        <taxon>Betaproteobacteria</taxon>
        <taxon>Burkholderiales</taxon>
        <taxon>Alcaligenaceae</taxon>
        <taxon>Castellaniella</taxon>
    </lineage>
</organism>
<feature type="region of interest" description="Disordered" evidence="10">
    <location>
        <begin position="503"/>
        <end position="536"/>
    </location>
</feature>
<dbReference type="PRINTS" id="PR00300">
    <property type="entry name" value="CLPPROTEASEA"/>
</dbReference>
<dbReference type="PROSITE" id="PS00871">
    <property type="entry name" value="CLPAB_2"/>
    <property type="match status" value="1"/>
</dbReference>
<evidence type="ECO:0000256" key="4">
    <source>
        <dbReference type="ARBA" id="ARBA00022840"/>
    </source>
</evidence>
<dbReference type="Pfam" id="PF02861">
    <property type="entry name" value="Clp_N"/>
    <property type="match status" value="1"/>
</dbReference>
<proteinExistence type="inferred from homology"/>
<feature type="domain" description="Clp R" evidence="11">
    <location>
        <begin position="10"/>
        <end position="159"/>
    </location>
</feature>
<keyword evidence="3 8" id="KW-0547">Nucleotide-binding</keyword>
<reference evidence="12" key="1">
    <citation type="submission" date="2022-12" db="EMBL/GenBank/DDBJ databases">
        <title>Bacterial isolates from different developmental stages of Nematostella vectensis.</title>
        <authorList>
            <person name="Fraune S."/>
        </authorList>
    </citation>
    <scope>NUCLEOTIDE SEQUENCE</scope>
    <source>
        <strain evidence="12">G21619-S1</strain>
    </source>
</reference>
<dbReference type="PANTHER" id="PTHR11638:SF181">
    <property type="entry name" value="ATPASE SUBUNIT OF ATP-DEPENDENT PROTEASE"/>
    <property type="match status" value="1"/>
</dbReference>
<dbReference type="InterPro" id="IPR027417">
    <property type="entry name" value="P-loop_NTPase"/>
</dbReference>
<dbReference type="InterPro" id="IPR001270">
    <property type="entry name" value="ClpA/B"/>
</dbReference>
<dbReference type="Pfam" id="PF00004">
    <property type="entry name" value="AAA"/>
    <property type="match status" value="1"/>
</dbReference>
<dbReference type="SMART" id="SM01086">
    <property type="entry name" value="ClpB_D2-small"/>
    <property type="match status" value="1"/>
</dbReference>
<keyword evidence="4 8" id="KW-0067">ATP-binding</keyword>
<evidence type="ECO:0000256" key="5">
    <source>
        <dbReference type="ARBA" id="ARBA00023186"/>
    </source>
</evidence>
<sequence>MQIVEFRALVERLNPACRDALENAAGLCLNRTHYEITLEHLLVRLLDDPNGDIQLILRQAEIDPGRLQRALEQSLESFKTGNGARPQFSPLLPDLFSDAWMVASVDLFESSIRSGALLAAFAARASFYANTSYAALLDKLDKERVIQLLGTIAPQSRETALAGAGPANAAAPAVRGGDSHGSFLQRFCEDFTAKARAGKIDPVFGRDPEIRQMVDILARRRKNNPICVGDPGVGKTAVIEGLAVRIAEGDVPDLLQNVTILGLDMGALEAGAGVKGEFENRLRGVITEIKASPTPIILFIDEAHTLIGAGGATGSSDAANLLKPALARGELRTIAATTWSEYKKYFEKDAALARRFELVKLDEPSVEMAVQILRGLKERYEQVHQVIIREEALASAASLSNRYITGRQLPDKAIDLLDTACARIKINLSSKPDFIEDLERQLQMLEREKRGLLRDIENHAPAEPARLEEIEQSLTQTQAALDAARQRYQAQFEAAHRVLSLRAERSQAAAPQDAPARADEADADAPPSDAETAPPRDKAAIEIELIRAEQALEALQAQEKLIHIDVSGDTIAKVVSDRTGIPLGKMMRDQASAALTLEATLKARIQGQDHALHTLAEVLKSARSGLRDPDQPMGVFLLVGPSGTGKTETALSIADAMFGGEQSIVTINMSEFQEKHTVSRLVGSPPGYVGYGEGGVLTEAVRQRPYSVVLLDEVEKAHLDVVNLFYQVFDKGVLSDGEGREINFRNTVVFLTSNLALDVITELCAGDTMPPLEAIQAAIRPILSQHFKPALLARMTVVPFLTLKADALKGIVRLKLGKLARRMQQNNKIRLEIDEAVIDAITQRCTEVDTGARNIDFILRGTLLPMLSNTLLTHMAEARDISQARLEVDDQGQFTASFH</sequence>
<feature type="compositionally biased region" description="Low complexity" evidence="10">
    <location>
        <begin position="524"/>
        <end position="533"/>
    </location>
</feature>
<dbReference type="CDD" id="cd00009">
    <property type="entry name" value="AAA"/>
    <property type="match status" value="1"/>
</dbReference>